<dbReference type="PANTHER" id="PTHR24096:SF422">
    <property type="entry name" value="BCDNA.GH02901"/>
    <property type="match status" value="1"/>
</dbReference>
<evidence type="ECO:0000259" key="4">
    <source>
        <dbReference type="Pfam" id="PF00501"/>
    </source>
</evidence>
<feature type="domain" description="AMP-binding enzyme C-terminal" evidence="5">
    <location>
        <begin position="459"/>
        <end position="534"/>
    </location>
</feature>
<evidence type="ECO:0000313" key="7">
    <source>
        <dbReference type="Proteomes" id="UP001328107"/>
    </source>
</evidence>
<dbReference type="InterPro" id="IPR045851">
    <property type="entry name" value="AMP-bd_C_sf"/>
</dbReference>
<organism evidence="6 7">
    <name type="scientific">Pristionchus mayeri</name>
    <dbReference type="NCBI Taxonomy" id="1317129"/>
    <lineage>
        <taxon>Eukaryota</taxon>
        <taxon>Metazoa</taxon>
        <taxon>Ecdysozoa</taxon>
        <taxon>Nematoda</taxon>
        <taxon>Chromadorea</taxon>
        <taxon>Rhabditida</taxon>
        <taxon>Rhabditina</taxon>
        <taxon>Diplogasteromorpha</taxon>
        <taxon>Diplogasteroidea</taxon>
        <taxon>Neodiplogasteridae</taxon>
        <taxon>Pristionchus</taxon>
    </lineage>
</organism>
<evidence type="ECO:0000256" key="3">
    <source>
        <dbReference type="ARBA" id="ARBA00023140"/>
    </source>
</evidence>
<dbReference type="SUPFAM" id="SSF56801">
    <property type="entry name" value="Acetyl-CoA synthetase-like"/>
    <property type="match status" value="1"/>
</dbReference>
<evidence type="ECO:0000256" key="1">
    <source>
        <dbReference type="ARBA" id="ARBA00004275"/>
    </source>
</evidence>
<dbReference type="PANTHER" id="PTHR24096">
    <property type="entry name" value="LONG-CHAIN-FATTY-ACID--COA LIGASE"/>
    <property type="match status" value="1"/>
</dbReference>
<dbReference type="Gene3D" id="3.30.300.30">
    <property type="match status" value="1"/>
</dbReference>
<comment type="similarity">
    <text evidence="2">Belongs to the ATP-dependent AMP-binding enzyme family.</text>
</comment>
<reference evidence="7" key="1">
    <citation type="submission" date="2022-10" db="EMBL/GenBank/DDBJ databases">
        <title>Genome assembly of Pristionchus species.</title>
        <authorList>
            <person name="Yoshida K."/>
            <person name="Sommer R.J."/>
        </authorList>
    </citation>
    <scope>NUCLEOTIDE SEQUENCE [LARGE SCALE GENOMIC DNA]</scope>
    <source>
        <strain evidence="7">RS5460</strain>
    </source>
</reference>
<dbReference type="InterPro" id="IPR025110">
    <property type="entry name" value="AMP-bd_C"/>
</dbReference>
<sequence length="552" mass="61353">SRMVFVSPFTPVPISKESLHDKLLRAIWHHGTVHPTKPALVAATDSTKYLTFHELYTQVHSVRAFLRVRGFKQGEVACLVLSNSIEWVVFQLGVQAAGGAISGASALFTDYELERQFLDSRCSVVFTDDAHVEKVMHAVKNCDRVKTVICLRNAPHSSHLPGHVVEWAEVISFRPEYDVAKVDPESMAVLPYSSGTTGSPKGVMLSHRNFGTMIEIVKDHFDREIVSVIGPKNHCWYNESFVLNLPFYHIFGFGMMNTSLLIGATGVVMDKFEPKIFLSTIEKYRPRLLFTVPPILIFLAKHPMVKEFDCSSLEFVLSGAAPAGKDICDEFLSRHKNIVRLSQGYGMTECGMASHLPDLSVKDTHVGVGKVAANFEQKIIDVSTGKEVAAGERGEVCVRAATVMMGYLNRPEATAETIDKEGWLHTGDIGYMEEDGRTYIVDRLKELIKVKGLQVPPAELEDLLLSHPLVRDAAVIGLPDKRRGELVRAYVVRANESLTEEDVIKFVAHKVSEYKHITGGVKFVAEIPKSAAGKILRRQLREEAAKETKSKL</sequence>
<feature type="domain" description="AMP-dependent synthetase/ligase" evidence="4">
    <location>
        <begin position="29"/>
        <end position="408"/>
    </location>
</feature>
<keyword evidence="3" id="KW-0576">Peroxisome</keyword>
<accession>A0AAN5C4L1</accession>
<dbReference type="Pfam" id="PF00501">
    <property type="entry name" value="AMP-binding"/>
    <property type="match status" value="1"/>
</dbReference>
<dbReference type="EMBL" id="BTRK01000002">
    <property type="protein sequence ID" value="GMR37098.1"/>
    <property type="molecule type" value="Genomic_DNA"/>
</dbReference>
<comment type="caution">
    <text evidence="6">The sequence shown here is derived from an EMBL/GenBank/DDBJ whole genome shotgun (WGS) entry which is preliminary data.</text>
</comment>
<evidence type="ECO:0000259" key="5">
    <source>
        <dbReference type="Pfam" id="PF13193"/>
    </source>
</evidence>
<dbReference type="InterPro" id="IPR042099">
    <property type="entry name" value="ANL_N_sf"/>
</dbReference>
<comment type="subcellular location">
    <subcellularLocation>
        <location evidence="1">Peroxisome</location>
    </subcellularLocation>
</comment>
<dbReference type="FunFam" id="3.30.300.30:FF:000007">
    <property type="entry name" value="4-coumarate--CoA ligase 2"/>
    <property type="match status" value="1"/>
</dbReference>
<evidence type="ECO:0000313" key="6">
    <source>
        <dbReference type="EMBL" id="GMR37098.1"/>
    </source>
</evidence>
<dbReference type="Pfam" id="PF13193">
    <property type="entry name" value="AMP-binding_C"/>
    <property type="match status" value="1"/>
</dbReference>
<protein>
    <recommendedName>
        <fullName evidence="8">AMP-binding protein</fullName>
    </recommendedName>
</protein>
<dbReference type="Proteomes" id="UP001328107">
    <property type="component" value="Unassembled WGS sequence"/>
</dbReference>
<name>A0AAN5C4L1_9BILA</name>
<dbReference type="GO" id="GO:0016405">
    <property type="term" value="F:CoA-ligase activity"/>
    <property type="evidence" value="ECO:0007669"/>
    <property type="project" value="TreeGrafter"/>
</dbReference>
<dbReference type="InterPro" id="IPR020845">
    <property type="entry name" value="AMP-binding_CS"/>
</dbReference>
<dbReference type="Gene3D" id="3.40.50.12780">
    <property type="entry name" value="N-terminal domain of ligase-like"/>
    <property type="match status" value="1"/>
</dbReference>
<proteinExistence type="inferred from homology"/>
<dbReference type="InterPro" id="IPR000873">
    <property type="entry name" value="AMP-dep_synth/lig_dom"/>
</dbReference>
<dbReference type="AlphaFoldDB" id="A0AAN5C4L1"/>
<keyword evidence="7" id="KW-1185">Reference proteome</keyword>
<dbReference type="GO" id="GO:0005777">
    <property type="term" value="C:peroxisome"/>
    <property type="evidence" value="ECO:0007669"/>
    <property type="project" value="UniProtKB-SubCell"/>
</dbReference>
<evidence type="ECO:0008006" key="8">
    <source>
        <dbReference type="Google" id="ProtNLM"/>
    </source>
</evidence>
<evidence type="ECO:0000256" key="2">
    <source>
        <dbReference type="ARBA" id="ARBA00006432"/>
    </source>
</evidence>
<dbReference type="PROSITE" id="PS00455">
    <property type="entry name" value="AMP_BINDING"/>
    <property type="match status" value="1"/>
</dbReference>
<dbReference type="CDD" id="cd05911">
    <property type="entry name" value="Firefly_Luc_like"/>
    <property type="match status" value="1"/>
</dbReference>
<gene>
    <name evidence="6" type="ORF">PMAYCL1PPCAC_07293</name>
</gene>
<feature type="non-terminal residue" evidence="6">
    <location>
        <position position="1"/>
    </location>
</feature>